<dbReference type="RefSeq" id="XP_033392110.1">
    <property type="nucleotide sequence ID" value="XM_033541377.1"/>
</dbReference>
<dbReference type="Proteomes" id="UP000799438">
    <property type="component" value="Unassembled WGS sequence"/>
</dbReference>
<dbReference type="Pfam" id="PF11374">
    <property type="entry name" value="DUF3176"/>
    <property type="match status" value="1"/>
</dbReference>
<keyword evidence="2" id="KW-0472">Membrane</keyword>
<keyword evidence="4" id="KW-1185">Reference proteome</keyword>
<gene>
    <name evidence="3" type="ORF">K452DRAFT_292425</name>
</gene>
<keyword evidence="2" id="KW-0812">Transmembrane</keyword>
<feature type="transmembrane region" description="Helical" evidence="2">
    <location>
        <begin position="81"/>
        <end position="101"/>
    </location>
</feature>
<dbReference type="EMBL" id="ML995522">
    <property type="protein sequence ID" value="KAF2136392.1"/>
    <property type="molecule type" value="Genomic_DNA"/>
</dbReference>
<dbReference type="OrthoDB" id="5376804at2759"/>
<dbReference type="PANTHER" id="PTHR35394:SF5">
    <property type="entry name" value="DUF3176 DOMAIN-CONTAINING PROTEIN"/>
    <property type="match status" value="1"/>
</dbReference>
<dbReference type="InterPro" id="IPR021514">
    <property type="entry name" value="DUF3176"/>
</dbReference>
<feature type="region of interest" description="Disordered" evidence="1">
    <location>
        <begin position="1"/>
        <end position="30"/>
    </location>
</feature>
<feature type="transmembrane region" description="Helical" evidence="2">
    <location>
        <begin position="113"/>
        <end position="135"/>
    </location>
</feature>
<dbReference type="AlphaFoldDB" id="A0A6A6AWL6"/>
<proteinExistence type="predicted"/>
<dbReference type="PANTHER" id="PTHR35394">
    <property type="entry name" value="DUF3176 DOMAIN-CONTAINING PROTEIN"/>
    <property type="match status" value="1"/>
</dbReference>
<evidence type="ECO:0000256" key="1">
    <source>
        <dbReference type="SAM" id="MobiDB-lite"/>
    </source>
</evidence>
<accession>A0A6A6AWL6</accession>
<name>A0A6A6AWL6_9PEZI</name>
<sequence>MHITVPQRSPSASAHPSPIPGDSPYLELGDMSSPEIKRYEGHKPAPIDMARLEEFRPVEEEEKSTGDKIQDFLTNWWLIELTAWVLSAFALAAIVALLATCDNKPLPRWPMSITLNSFVSILATIMKACLVVPVAEGISQLKWLWFKKAGILQDIQTFDEASRGLFGSMKLLLSTRGVHLAKLGALLSVIVLAIDPFVQQIVTYPSRTVPGAIHNATIPVATGYDGYAPGGIMGTKDPTLAIKAAVYSGLYGSDMTGNGGSDFAVTPFCSTGNCTWEAPYSSLAMCTKCANITESLKSNCSGSLIPDRCNYTLPSGLTLGGQFIGGNAFMESNAYGEPSSVHFNGTSGIIASVQTIRGLHDLSAQSLLGAVANECILYPCVNTYRASVVGGNFSEHKIATVEPTHGELTDGGFSSNGITLHVANDETNYTLATYSIQGLQFFFDNIFRGSVQGATGRESGTSDTVRALYDMGTSKFGDGTPTKGDNTTMEAIADSITKLLRTGKGLEYNQTAAAGGSSITETYVHVRWEWITLPIAVEVLALLFLVGTIVRSKTSGVAVWKSSTLPLLHCRIVDEDQHGAQSAAASGGFSPGTPMTPYAREGVTSSWGSGKLHELNRWAMSSEVRLQRSETGASEFVTKRRDVRE</sequence>
<evidence type="ECO:0000256" key="2">
    <source>
        <dbReference type="SAM" id="Phobius"/>
    </source>
</evidence>
<organism evidence="3 4">
    <name type="scientific">Aplosporella prunicola CBS 121167</name>
    <dbReference type="NCBI Taxonomy" id="1176127"/>
    <lineage>
        <taxon>Eukaryota</taxon>
        <taxon>Fungi</taxon>
        <taxon>Dikarya</taxon>
        <taxon>Ascomycota</taxon>
        <taxon>Pezizomycotina</taxon>
        <taxon>Dothideomycetes</taxon>
        <taxon>Dothideomycetes incertae sedis</taxon>
        <taxon>Botryosphaeriales</taxon>
        <taxon>Aplosporellaceae</taxon>
        <taxon>Aplosporella</taxon>
    </lineage>
</organism>
<evidence type="ECO:0000313" key="4">
    <source>
        <dbReference type="Proteomes" id="UP000799438"/>
    </source>
</evidence>
<evidence type="ECO:0000313" key="3">
    <source>
        <dbReference type="EMBL" id="KAF2136392.1"/>
    </source>
</evidence>
<protein>
    <submittedName>
        <fullName evidence="3">Uncharacterized protein</fullName>
    </submittedName>
</protein>
<keyword evidence="2" id="KW-1133">Transmembrane helix</keyword>
<dbReference type="GeneID" id="54298873"/>
<reference evidence="3" key="1">
    <citation type="journal article" date="2020" name="Stud. Mycol.">
        <title>101 Dothideomycetes genomes: a test case for predicting lifestyles and emergence of pathogens.</title>
        <authorList>
            <person name="Haridas S."/>
            <person name="Albert R."/>
            <person name="Binder M."/>
            <person name="Bloem J."/>
            <person name="Labutti K."/>
            <person name="Salamov A."/>
            <person name="Andreopoulos B."/>
            <person name="Baker S."/>
            <person name="Barry K."/>
            <person name="Bills G."/>
            <person name="Bluhm B."/>
            <person name="Cannon C."/>
            <person name="Castanera R."/>
            <person name="Culley D."/>
            <person name="Daum C."/>
            <person name="Ezra D."/>
            <person name="Gonzalez J."/>
            <person name="Henrissat B."/>
            <person name="Kuo A."/>
            <person name="Liang C."/>
            <person name="Lipzen A."/>
            <person name="Lutzoni F."/>
            <person name="Magnuson J."/>
            <person name="Mondo S."/>
            <person name="Nolan M."/>
            <person name="Ohm R."/>
            <person name="Pangilinan J."/>
            <person name="Park H.-J."/>
            <person name="Ramirez L."/>
            <person name="Alfaro M."/>
            <person name="Sun H."/>
            <person name="Tritt A."/>
            <person name="Yoshinaga Y."/>
            <person name="Zwiers L.-H."/>
            <person name="Turgeon B."/>
            <person name="Goodwin S."/>
            <person name="Spatafora J."/>
            <person name="Crous P."/>
            <person name="Grigoriev I."/>
        </authorList>
    </citation>
    <scope>NUCLEOTIDE SEQUENCE</scope>
    <source>
        <strain evidence="3">CBS 121167</strain>
    </source>
</reference>